<dbReference type="InterPro" id="IPR036873">
    <property type="entry name" value="Rhodanese-like_dom_sf"/>
</dbReference>
<comment type="caution">
    <text evidence="3">The sequence shown here is derived from an EMBL/GenBank/DDBJ whole genome shotgun (WGS) entry which is preliminary data.</text>
</comment>
<dbReference type="Pfam" id="PF00581">
    <property type="entry name" value="Rhodanese"/>
    <property type="match status" value="1"/>
</dbReference>
<proteinExistence type="inferred from homology"/>
<dbReference type="FunFam" id="3.40.50.720:FF:000080">
    <property type="entry name" value="Thiazole biosynthesis adenylyltransferase ThiF"/>
    <property type="match status" value="1"/>
</dbReference>
<dbReference type="Pfam" id="PF00899">
    <property type="entry name" value="ThiF"/>
    <property type="match status" value="1"/>
</dbReference>
<dbReference type="CDD" id="cd00757">
    <property type="entry name" value="ThiF_MoeB_HesA_family"/>
    <property type="match status" value="1"/>
</dbReference>
<dbReference type="GO" id="GO:0016779">
    <property type="term" value="F:nucleotidyltransferase activity"/>
    <property type="evidence" value="ECO:0007669"/>
    <property type="project" value="TreeGrafter"/>
</dbReference>
<dbReference type="PANTHER" id="PTHR10953:SF240">
    <property type="entry name" value="SULFUR CARRIER PROTEIN THIS ADENYLYLTRANSFERASE"/>
    <property type="match status" value="1"/>
</dbReference>
<dbReference type="PANTHER" id="PTHR10953">
    <property type="entry name" value="UBIQUITIN-ACTIVATING ENZYME E1"/>
    <property type="match status" value="1"/>
</dbReference>
<dbReference type="InterPro" id="IPR001763">
    <property type="entry name" value="Rhodanese-like_dom"/>
</dbReference>
<dbReference type="GO" id="GO:0008641">
    <property type="term" value="F:ubiquitin-like modifier activating enzyme activity"/>
    <property type="evidence" value="ECO:0007669"/>
    <property type="project" value="InterPro"/>
</dbReference>
<dbReference type="GO" id="GO:0004792">
    <property type="term" value="F:thiosulfate-cyanide sulfurtransferase activity"/>
    <property type="evidence" value="ECO:0007669"/>
    <property type="project" value="TreeGrafter"/>
</dbReference>
<dbReference type="AlphaFoldDB" id="A0A939DIF6"/>
<dbReference type="Gene3D" id="3.40.50.720">
    <property type="entry name" value="NAD(P)-binding Rossmann-like Domain"/>
    <property type="match status" value="1"/>
</dbReference>
<dbReference type="InterPro" id="IPR035985">
    <property type="entry name" value="Ubiquitin-activating_enz"/>
</dbReference>
<reference evidence="3" key="1">
    <citation type="submission" date="2021-02" db="EMBL/GenBank/DDBJ databases">
        <title>PHA producing bacteria isolated from coastal sediment in Guangdong, Shenzhen.</title>
        <authorList>
            <person name="Zheng W."/>
            <person name="Yu S."/>
            <person name="Huang Y."/>
        </authorList>
    </citation>
    <scope>NUCLEOTIDE SEQUENCE</scope>
    <source>
        <strain evidence="3">TN14-10</strain>
    </source>
</reference>
<dbReference type="InterPro" id="IPR000594">
    <property type="entry name" value="ThiF_NAD_FAD-bd"/>
</dbReference>
<evidence type="ECO:0000313" key="4">
    <source>
        <dbReference type="Proteomes" id="UP000664303"/>
    </source>
</evidence>
<feature type="domain" description="Rhodanese" evidence="2">
    <location>
        <begin position="281"/>
        <end position="360"/>
    </location>
</feature>
<dbReference type="CDD" id="cd00158">
    <property type="entry name" value="RHOD"/>
    <property type="match status" value="1"/>
</dbReference>
<keyword evidence="4" id="KW-1185">Reference proteome</keyword>
<dbReference type="Gene3D" id="3.40.250.10">
    <property type="entry name" value="Rhodanese-like domain"/>
    <property type="match status" value="1"/>
</dbReference>
<evidence type="ECO:0000313" key="3">
    <source>
        <dbReference type="EMBL" id="MBN7798699.1"/>
    </source>
</evidence>
<dbReference type="PROSITE" id="PS50206">
    <property type="entry name" value="RHODANESE_3"/>
    <property type="match status" value="1"/>
</dbReference>
<accession>A0A939DIF6</accession>
<dbReference type="InterPro" id="IPR045886">
    <property type="entry name" value="ThiF/MoeB/HesA"/>
</dbReference>
<dbReference type="EMBL" id="JAFKCZ010000017">
    <property type="protein sequence ID" value="MBN7798699.1"/>
    <property type="molecule type" value="Genomic_DNA"/>
</dbReference>
<dbReference type="GO" id="GO:0005829">
    <property type="term" value="C:cytosol"/>
    <property type="evidence" value="ECO:0007669"/>
    <property type="project" value="TreeGrafter"/>
</dbReference>
<evidence type="ECO:0000256" key="1">
    <source>
        <dbReference type="ARBA" id="ARBA00009919"/>
    </source>
</evidence>
<dbReference type="SUPFAM" id="SSF52821">
    <property type="entry name" value="Rhodanese/Cell cycle control phosphatase"/>
    <property type="match status" value="1"/>
</dbReference>
<gene>
    <name evidence="3" type="ORF">JYP50_19005</name>
</gene>
<sequence>MSGEFSAAEWQRYARQVQLPEFGLAGQRRLREAHVVIVGVGGLGCPAALYLAAAGVGRLTLVDGDRVELSNIHRQVLFGDADRGKPKVAAAAGRLRELNPAVQVEAVDTWLEARHEPLLAAADLVLDCCDRYAVRQLINRLCLRRQRPWCYASVDGFHSQSALFRPGGPCYECLYPQPPAQVRDCRAGGVLGPVAGLAGVHQALAAIAYLAGLHQGGDQLALNSPLQGTARQLALALDPACVCRLPPEQVALPDTPGAPAPAVQADGVKDGEVHADLAALRRAGWHLVDIRSAEEYAAFNLGDPSIPAAGLLAAAARGELPQPLALYCQSGARSRDGAAELRALGLHAISVAGGILGHLERHD</sequence>
<name>A0A939DIF6_9GAMM</name>
<dbReference type="Proteomes" id="UP000664303">
    <property type="component" value="Unassembled WGS sequence"/>
</dbReference>
<dbReference type="RefSeq" id="WP_206562145.1">
    <property type="nucleotide sequence ID" value="NZ_JAFKCZ010000017.1"/>
</dbReference>
<dbReference type="SUPFAM" id="SSF69572">
    <property type="entry name" value="Activating enzymes of the ubiquitin-like proteins"/>
    <property type="match status" value="1"/>
</dbReference>
<evidence type="ECO:0000259" key="2">
    <source>
        <dbReference type="PROSITE" id="PS50206"/>
    </source>
</evidence>
<comment type="similarity">
    <text evidence="1">Belongs to the HesA/MoeB/ThiF family.</text>
</comment>
<dbReference type="GO" id="GO:0008146">
    <property type="term" value="F:sulfotransferase activity"/>
    <property type="evidence" value="ECO:0007669"/>
    <property type="project" value="TreeGrafter"/>
</dbReference>
<organism evidence="3 4">
    <name type="scientific">Parahaliea mediterranea</name>
    <dbReference type="NCBI Taxonomy" id="651086"/>
    <lineage>
        <taxon>Bacteria</taxon>
        <taxon>Pseudomonadati</taxon>
        <taxon>Pseudomonadota</taxon>
        <taxon>Gammaproteobacteria</taxon>
        <taxon>Cellvibrionales</taxon>
        <taxon>Halieaceae</taxon>
        <taxon>Parahaliea</taxon>
    </lineage>
</organism>
<protein>
    <submittedName>
        <fullName evidence="3">HesA/MoeB/ThiF family protein</fullName>
    </submittedName>
</protein>